<dbReference type="PANTHER" id="PTHR34413">
    <property type="entry name" value="PROPHAGE TAIL FIBER ASSEMBLY PROTEIN HOMOLOG TFAE-RELATED-RELATED"/>
    <property type="match status" value="1"/>
</dbReference>
<evidence type="ECO:0000313" key="3">
    <source>
        <dbReference type="EMBL" id="VTN15500.1"/>
    </source>
</evidence>
<evidence type="ECO:0000313" key="4">
    <source>
        <dbReference type="Proteomes" id="UP000339249"/>
    </source>
</evidence>
<reference evidence="3 4" key="1">
    <citation type="submission" date="2019-04" db="EMBL/GenBank/DDBJ databases">
        <authorList>
            <consortium name="Pathogen Informatics"/>
        </authorList>
    </citation>
    <scope>NUCLEOTIDE SEQUENCE [LARGE SCALE GENOMIC DNA]</scope>
    <source>
        <strain evidence="3 4">NCTC9185</strain>
    </source>
</reference>
<dbReference type="InterPro" id="IPR046453">
    <property type="entry name" value="GpA_ATPase"/>
</dbReference>
<dbReference type="GO" id="GO:0004519">
    <property type="term" value="F:endonuclease activity"/>
    <property type="evidence" value="ECO:0007669"/>
    <property type="project" value="InterPro"/>
</dbReference>
<evidence type="ECO:0000259" key="1">
    <source>
        <dbReference type="Pfam" id="PF05876"/>
    </source>
</evidence>
<accession>A0A4U9DA01</accession>
<dbReference type="PANTHER" id="PTHR34413:SF2">
    <property type="entry name" value="PROPHAGE TAIL FIBER ASSEMBLY PROTEIN HOMOLOG TFAE-RELATED"/>
    <property type="match status" value="1"/>
</dbReference>
<dbReference type="InterPro" id="IPR051220">
    <property type="entry name" value="TFA_Chaperone"/>
</dbReference>
<name>A0A4U9DA01_RAOTE</name>
<sequence>MSTNISQSSESQNLTQLKIERLKLSVRKGWTPPPRISVPQWADDYRKLAKEAGSMSGNWETSTVEIARGPMLAATESGVHVVTVMCCTQLMKTALLENLFGYFAHLDPCPILLLQPKEEAAEQFSKERISPLVRVTPVLRKIIGDSKQKSSKETILYKAFTGGFLALAGAGSPDNLARRPIRVLLADEVDKYPITREGDPIALAEERTATYGLTWLSVRACSPTVEDESRIADSYAESDQRRASVVCPHCGHRQFLDFFKHVQWPKEGDKHLTKSAMIHCECCGAGWSEGERLRALQTICWHQTRPFECCGARHSPLLEYDQAWRANDENSVAAVWKWSESPRHAVYRAICPDCGKEAVDNHHAGYQASKLFSPWQKDKPSDIAGKYIKAKGDPDKEQAWWNTQMGLPHRPNHGKQLPVDILLARREVFPAIVPDGVALLTAGVDTQDDRFEITITGWEGMRNHGRYPRCNLWRSGNR</sequence>
<dbReference type="AlphaFoldDB" id="A0A4U9DA01"/>
<dbReference type="EMBL" id="CABDVU010000001">
    <property type="protein sequence ID" value="VTN15500.1"/>
    <property type="molecule type" value="Genomic_DNA"/>
</dbReference>
<feature type="domain" description="Terminase large subunit GpA endonuclease" evidence="2">
    <location>
        <begin position="363"/>
        <end position="459"/>
    </location>
</feature>
<dbReference type="Proteomes" id="UP000339249">
    <property type="component" value="Unassembled WGS sequence"/>
</dbReference>
<evidence type="ECO:0000259" key="2">
    <source>
        <dbReference type="Pfam" id="PF20454"/>
    </source>
</evidence>
<gene>
    <name evidence="3" type="ORF">NCTC9185_07588</name>
</gene>
<proteinExistence type="predicted"/>
<protein>
    <submittedName>
        <fullName evidence="3">Bacteriophage tail assembly protein</fullName>
    </submittedName>
</protein>
<dbReference type="Pfam" id="PF05876">
    <property type="entry name" value="GpA_ATPase"/>
    <property type="match status" value="1"/>
</dbReference>
<dbReference type="GO" id="GO:0016887">
    <property type="term" value="F:ATP hydrolysis activity"/>
    <property type="evidence" value="ECO:0007669"/>
    <property type="project" value="InterPro"/>
</dbReference>
<feature type="domain" description="Phage terminase large subunit GpA ATPase" evidence="1">
    <location>
        <begin position="54"/>
        <end position="301"/>
    </location>
</feature>
<dbReference type="InterPro" id="IPR046454">
    <property type="entry name" value="GpA_endonuclease"/>
</dbReference>
<organism evidence="3 4">
    <name type="scientific">Raoultella terrigena</name>
    <name type="common">Klebsiella terrigena</name>
    <dbReference type="NCBI Taxonomy" id="577"/>
    <lineage>
        <taxon>Bacteria</taxon>
        <taxon>Pseudomonadati</taxon>
        <taxon>Pseudomonadota</taxon>
        <taxon>Gammaproteobacteria</taxon>
        <taxon>Enterobacterales</taxon>
        <taxon>Enterobacteriaceae</taxon>
        <taxon>Klebsiella/Raoultella group</taxon>
        <taxon>Raoultella</taxon>
    </lineage>
</organism>
<dbReference type="Pfam" id="PF20454">
    <property type="entry name" value="GpA_nuclease"/>
    <property type="match status" value="1"/>
</dbReference>